<dbReference type="Proteomes" id="UP001630127">
    <property type="component" value="Unassembled WGS sequence"/>
</dbReference>
<dbReference type="AlphaFoldDB" id="A0ABD3A434"/>
<feature type="region of interest" description="Disordered" evidence="8">
    <location>
        <begin position="107"/>
        <end position="132"/>
    </location>
</feature>
<evidence type="ECO:0000313" key="11">
    <source>
        <dbReference type="Proteomes" id="UP001630127"/>
    </source>
</evidence>
<dbReference type="GO" id="GO:0003677">
    <property type="term" value="F:DNA binding"/>
    <property type="evidence" value="ECO:0007669"/>
    <property type="project" value="UniProtKB-KW"/>
</dbReference>
<evidence type="ECO:0000313" key="10">
    <source>
        <dbReference type="EMBL" id="KAL3526497.1"/>
    </source>
</evidence>
<name>A0ABD3A434_9GENT</name>
<feature type="compositionally biased region" description="Basic and acidic residues" evidence="8">
    <location>
        <begin position="184"/>
        <end position="193"/>
    </location>
</feature>
<reference evidence="10 11" key="1">
    <citation type="submission" date="2024-11" db="EMBL/GenBank/DDBJ databases">
        <title>A near-complete genome assembly of Cinchona calisaya.</title>
        <authorList>
            <person name="Lian D.C."/>
            <person name="Zhao X.W."/>
            <person name="Wei L."/>
        </authorList>
    </citation>
    <scope>NUCLEOTIDE SEQUENCE [LARGE SCALE GENOMIC DNA]</scope>
    <source>
        <tissue evidence="10">Nenye</tissue>
    </source>
</reference>
<feature type="compositionally biased region" description="Polar residues" evidence="8">
    <location>
        <begin position="115"/>
        <end position="124"/>
    </location>
</feature>
<evidence type="ECO:0000256" key="2">
    <source>
        <dbReference type="ARBA" id="ARBA00023015"/>
    </source>
</evidence>
<feature type="compositionally biased region" description="Polar residues" evidence="8">
    <location>
        <begin position="503"/>
        <end position="524"/>
    </location>
</feature>
<dbReference type="InterPro" id="IPR044810">
    <property type="entry name" value="WRKY_plant"/>
</dbReference>
<evidence type="ECO:0000256" key="5">
    <source>
        <dbReference type="ARBA" id="ARBA00023163"/>
    </source>
</evidence>
<evidence type="ECO:0000259" key="9">
    <source>
        <dbReference type="PROSITE" id="PS50811"/>
    </source>
</evidence>
<dbReference type="SUPFAM" id="SSF118290">
    <property type="entry name" value="WRKY DNA-binding domain"/>
    <property type="match status" value="1"/>
</dbReference>
<dbReference type="PANTHER" id="PTHR31429:SF24">
    <property type="entry name" value="WRKY TRANSCRIPTION FACTOR 72-RELATED"/>
    <property type="match status" value="1"/>
</dbReference>
<keyword evidence="6" id="KW-0539">Nucleus</keyword>
<organism evidence="10 11">
    <name type="scientific">Cinchona calisaya</name>
    <dbReference type="NCBI Taxonomy" id="153742"/>
    <lineage>
        <taxon>Eukaryota</taxon>
        <taxon>Viridiplantae</taxon>
        <taxon>Streptophyta</taxon>
        <taxon>Embryophyta</taxon>
        <taxon>Tracheophyta</taxon>
        <taxon>Spermatophyta</taxon>
        <taxon>Magnoliopsida</taxon>
        <taxon>eudicotyledons</taxon>
        <taxon>Gunneridae</taxon>
        <taxon>Pentapetalae</taxon>
        <taxon>asterids</taxon>
        <taxon>lamiids</taxon>
        <taxon>Gentianales</taxon>
        <taxon>Rubiaceae</taxon>
        <taxon>Cinchonoideae</taxon>
        <taxon>Cinchoneae</taxon>
        <taxon>Cinchona</taxon>
    </lineage>
</organism>
<accession>A0ABD3A434</accession>
<dbReference type="PROSITE" id="PS50811">
    <property type="entry name" value="WRKY"/>
    <property type="match status" value="1"/>
</dbReference>
<dbReference type="FunFam" id="2.20.25.80:FF:000002">
    <property type="entry name" value="probable WRKY transcription factor 31"/>
    <property type="match status" value="1"/>
</dbReference>
<dbReference type="Gene3D" id="2.20.25.80">
    <property type="entry name" value="WRKY domain"/>
    <property type="match status" value="1"/>
</dbReference>
<keyword evidence="11" id="KW-1185">Reference proteome</keyword>
<dbReference type="InterPro" id="IPR003657">
    <property type="entry name" value="WRKY_dom"/>
</dbReference>
<keyword evidence="3" id="KW-0175">Coiled coil</keyword>
<comment type="caution">
    <text evidence="10">The sequence shown here is derived from an EMBL/GenBank/DDBJ whole genome shotgun (WGS) entry which is preliminary data.</text>
</comment>
<dbReference type="GO" id="GO:0005634">
    <property type="term" value="C:nucleus"/>
    <property type="evidence" value="ECO:0007669"/>
    <property type="project" value="UniProtKB-SubCell"/>
</dbReference>
<evidence type="ECO:0000256" key="3">
    <source>
        <dbReference type="ARBA" id="ARBA00023054"/>
    </source>
</evidence>
<feature type="region of interest" description="Disordered" evidence="8">
    <location>
        <begin position="149"/>
        <end position="195"/>
    </location>
</feature>
<keyword evidence="5" id="KW-0804">Transcription</keyword>
<evidence type="ECO:0000256" key="8">
    <source>
        <dbReference type="SAM" id="MobiDB-lite"/>
    </source>
</evidence>
<proteinExistence type="inferred from homology"/>
<comment type="similarity">
    <text evidence="7">Belongs to the WRKY group II-b family.</text>
</comment>
<evidence type="ECO:0000256" key="6">
    <source>
        <dbReference type="ARBA" id="ARBA00023242"/>
    </source>
</evidence>
<feature type="region of interest" description="Disordered" evidence="8">
    <location>
        <begin position="1"/>
        <end position="31"/>
    </location>
</feature>
<dbReference type="Pfam" id="PF03106">
    <property type="entry name" value="WRKY"/>
    <property type="match status" value="1"/>
</dbReference>
<dbReference type="PANTHER" id="PTHR31429">
    <property type="entry name" value="WRKY TRANSCRIPTION FACTOR 36-RELATED"/>
    <property type="match status" value="1"/>
</dbReference>
<sequence>MAEDKVSNDSVSPHEEEDCSKEGFKEDEVESAIAEMSEVREENARLKTLLEKIEKDYKSLQMRFGDICPPILEAEKTSFITDPPPRNDQQVDQELELVSLCLGRRNPSEPKIKNDNASCSSTIKNSKEEGQHLKEEGLKLGLDFSSFKEEFKSDPSPENSALDQTKEEETAGETWPPSKVLKTMRSDQDDDLAHASAKRARVSVRARCDTPTMNDGCQWRKYGQKIAKGNPCPRAYYRCTVAPSCPVRKQVQRCADDMSILITTYEGTHNHPLPISATAMASTTSAAASMLLSGSSSSSQHILGSSSSIAPNTLTSNLHGLNDNLKTRPYNYFANSSSPPFPTITLDLTIPNPSTANSSPQFSMFPSTPRLPSTSLSFSPSQSNVVLPTLWANGNLNYGAIPYNKSYIVNSLQLPAGRTSAQEQLYNQQPYMQKNYQPPFSDQALTETLTKAITSDPSFRSVIAAAITTMVGGGGGASATQPNGNNKVENLGKNLKWDEQMRKQQSQPAAFSISNGAAASATTGENRDQTN</sequence>
<dbReference type="InterPro" id="IPR036576">
    <property type="entry name" value="WRKY_dom_sf"/>
</dbReference>
<dbReference type="SMART" id="SM00774">
    <property type="entry name" value="WRKY"/>
    <property type="match status" value="1"/>
</dbReference>
<evidence type="ECO:0000256" key="1">
    <source>
        <dbReference type="ARBA" id="ARBA00004123"/>
    </source>
</evidence>
<evidence type="ECO:0000256" key="7">
    <source>
        <dbReference type="ARBA" id="ARBA00061007"/>
    </source>
</evidence>
<protein>
    <recommendedName>
        <fullName evidence="9">WRKY domain-containing protein</fullName>
    </recommendedName>
</protein>
<keyword evidence="4" id="KW-0238">DNA-binding</keyword>
<dbReference type="EMBL" id="JBJUIK010000005">
    <property type="protein sequence ID" value="KAL3526497.1"/>
    <property type="molecule type" value="Genomic_DNA"/>
</dbReference>
<keyword evidence="2" id="KW-0805">Transcription regulation</keyword>
<evidence type="ECO:0000256" key="4">
    <source>
        <dbReference type="ARBA" id="ARBA00023125"/>
    </source>
</evidence>
<gene>
    <name evidence="10" type="ORF">ACH5RR_011153</name>
</gene>
<feature type="region of interest" description="Disordered" evidence="8">
    <location>
        <begin position="500"/>
        <end position="531"/>
    </location>
</feature>
<feature type="domain" description="WRKY" evidence="9">
    <location>
        <begin position="208"/>
        <end position="274"/>
    </location>
</feature>
<comment type="subcellular location">
    <subcellularLocation>
        <location evidence="1">Nucleus</location>
    </subcellularLocation>
</comment>